<dbReference type="AlphaFoldDB" id="A0AAU9QHB5"/>
<evidence type="ECO:0000313" key="1">
    <source>
        <dbReference type="EMBL" id="CAH1578477.1"/>
    </source>
</evidence>
<comment type="caution">
    <text evidence="1">The sequence shown here is derived from an EMBL/GenBank/DDBJ whole genome shotgun (WGS) entry which is preliminary data.</text>
</comment>
<gene>
    <name evidence="1" type="ORF">THF1A12_150088</name>
</gene>
<reference evidence="1" key="1">
    <citation type="submission" date="2022-01" db="EMBL/GenBank/DDBJ databases">
        <authorList>
            <person name="Lagorce A."/>
        </authorList>
    </citation>
    <scope>NUCLEOTIDE SEQUENCE</scope>
    <source>
        <strain evidence="1">Th15_F1_A12</strain>
    </source>
</reference>
<organism evidence="1 2">
    <name type="scientific">Vibrio jasicida</name>
    <dbReference type="NCBI Taxonomy" id="766224"/>
    <lineage>
        <taxon>Bacteria</taxon>
        <taxon>Pseudomonadati</taxon>
        <taxon>Pseudomonadota</taxon>
        <taxon>Gammaproteobacteria</taxon>
        <taxon>Vibrionales</taxon>
        <taxon>Vibrionaceae</taxon>
        <taxon>Vibrio</taxon>
    </lineage>
</organism>
<sequence>MKEKSEVNVVLDHPFTQRALDVIRSKSAGVAQSHPFAVTINFHPDRTTSRGESLLKAIAQDDKLKSQFETGTSNGGLTAYIPK</sequence>
<name>A0AAU9QHB5_9VIBR</name>
<dbReference type="RefSeq" id="WP_409588481.1">
    <property type="nucleotide sequence ID" value="NZ_CAKMTZ010000057.1"/>
</dbReference>
<accession>A0AAU9QHB5</accession>
<evidence type="ECO:0000313" key="2">
    <source>
        <dbReference type="Proteomes" id="UP001295462"/>
    </source>
</evidence>
<dbReference type="Pfam" id="PF12294">
    <property type="entry name" value="DUF3626"/>
    <property type="match status" value="1"/>
</dbReference>
<dbReference type="EMBL" id="CAKMUD010000057">
    <property type="protein sequence ID" value="CAH1578477.1"/>
    <property type="molecule type" value="Genomic_DNA"/>
</dbReference>
<protein>
    <submittedName>
        <fullName evidence="1">Uncharacterized protein</fullName>
    </submittedName>
</protein>
<dbReference type="InterPro" id="IPR022074">
    <property type="entry name" value="DUF3626"/>
</dbReference>
<proteinExistence type="predicted"/>
<dbReference type="Proteomes" id="UP001295462">
    <property type="component" value="Unassembled WGS sequence"/>
</dbReference>